<dbReference type="RefSeq" id="WP_168877622.1">
    <property type="nucleotide sequence ID" value="NZ_JABAIM010000002.1"/>
</dbReference>
<dbReference type="AlphaFoldDB" id="A0A847S2F5"/>
<sequence>MAGKFELKSTSNGGFMFNLKAGNGQFILTSEVYTTRAAAENGIESVKKNAADASRFERREAKNGEPYFVLKAGNGQEIGRSEMYSSTAAMENGIQSVQNNAPDASTVEA</sequence>
<dbReference type="InterPro" id="IPR036913">
    <property type="entry name" value="YegP-like_sf"/>
</dbReference>
<gene>
    <name evidence="2" type="ORF">HF682_12605</name>
</gene>
<keyword evidence="3" id="KW-1185">Reference proteome</keyword>
<proteinExistence type="predicted"/>
<dbReference type="EMBL" id="JABAIM010000002">
    <property type="protein sequence ID" value="NLR76001.1"/>
    <property type="molecule type" value="Genomic_DNA"/>
</dbReference>
<name>A0A847S2F5_9NEIS</name>
<dbReference type="PANTHER" id="PTHR40606:SF1">
    <property type="entry name" value="UPF0339 PROTEIN YEGP"/>
    <property type="match status" value="1"/>
</dbReference>
<dbReference type="PANTHER" id="PTHR40606">
    <property type="match status" value="1"/>
</dbReference>
<evidence type="ECO:0000313" key="3">
    <source>
        <dbReference type="Proteomes" id="UP000587991"/>
    </source>
</evidence>
<reference evidence="2 3" key="1">
    <citation type="submission" date="2020-04" db="EMBL/GenBank/DDBJ databases">
        <title>Draft genome of Leeia sp. IMCC25680.</title>
        <authorList>
            <person name="Song J."/>
            <person name="Cho J.-C."/>
        </authorList>
    </citation>
    <scope>NUCLEOTIDE SEQUENCE [LARGE SCALE GENOMIC DNA]</scope>
    <source>
        <strain evidence="2 3">IMCC25680</strain>
    </source>
</reference>
<evidence type="ECO:0000313" key="2">
    <source>
        <dbReference type="EMBL" id="NLR76001.1"/>
    </source>
</evidence>
<evidence type="ECO:0000259" key="1">
    <source>
        <dbReference type="Pfam" id="PF07411"/>
    </source>
</evidence>
<dbReference type="Gene3D" id="2.30.29.80">
    <property type="match status" value="1"/>
</dbReference>
<dbReference type="Pfam" id="PF07411">
    <property type="entry name" value="DUF1508"/>
    <property type="match status" value="2"/>
</dbReference>
<comment type="caution">
    <text evidence="2">The sequence shown here is derived from an EMBL/GenBank/DDBJ whole genome shotgun (WGS) entry which is preliminary data.</text>
</comment>
<accession>A0A847S2F5</accession>
<organism evidence="2 3">
    <name type="scientific">Leeia aquatica</name>
    <dbReference type="NCBI Taxonomy" id="2725557"/>
    <lineage>
        <taxon>Bacteria</taxon>
        <taxon>Pseudomonadati</taxon>
        <taxon>Pseudomonadota</taxon>
        <taxon>Betaproteobacteria</taxon>
        <taxon>Neisseriales</taxon>
        <taxon>Leeiaceae</taxon>
        <taxon>Leeia</taxon>
    </lineage>
</organism>
<protein>
    <submittedName>
        <fullName evidence="2">YegP family protein</fullName>
    </submittedName>
</protein>
<dbReference type="InterPro" id="IPR051141">
    <property type="entry name" value="UPF0339_domain"/>
</dbReference>
<feature type="domain" description="DUF1508" evidence="1">
    <location>
        <begin position="11"/>
        <end position="57"/>
    </location>
</feature>
<dbReference type="Proteomes" id="UP000587991">
    <property type="component" value="Unassembled WGS sequence"/>
</dbReference>
<dbReference type="SUPFAM" id="SSF160113">
    <property type="entry name" value="YegP-like"/>
    <property type="match status" value="2"/>
</dbReference>
<feature type="domain" description="DUF1508" evidence="1">
    <location>
        <begin position="61"/>
        <end position="108"/>
    </location>
</feature>
<dbReference type="InterPro" id="IPR010879">
    <property type="entry name" value="DUF1508"/>
</dbReference>